<organism evidence="2 3">
    <name type="scientific">Pseudomonas caspiana</name>
    <dbReference type="NCBI Taxonomy" id="1451454"/>
    <lineage>
        <taxon>Bacteria</taxon>
        <taxon>Pseudomonadati</taxon>
        <taxon>Pseudomonadota</taxon>
        <taxon>Gammaproteobacteria</taxon>
        <taxon>Pseudomonadales</taxon>
        <taxon>Pseudomonadaceae</taxon>
        <taxon>Pseudomonas</taxon>
    </lineage>
</organism>
<dbReference type="PANTHER" id="PTHR30535">
    <property type="entry name" value="VITAMIN B12-BINDING PROTEIN"/>
    <property type="match status" value="1"/>
</dbReference>
<sequence>MSRLAAQSFSFSKAFVAATGLWLLAQTSLAADLPQRWVSAGGSISEWIVELGGESRLVAVDTTSQHPASLEKMPKIGYQRQLSAEGILALRPDVLVGSEEMGPPPVLEQLRRASVRVEILSSKPELPALESNLKQLGSWLGKNDQAQSEFAAFRDNLNKLSSRLATNKDQAPRVLLLVGGAGDRPLVAGSDTLGAWLLTQAGANNIATHKGYKPLSSEMLLGLDPAFIVIADRRINGPQAAQALVAQNPGLASNRAVRENHLLPLDATLLVGGLGPRLPAAAEALAQAFRPSLGATIAHKP</sequence>
<accession>A0A1Y3NZX7</accession>
<dbReference type="InterPro" id="IPR002491">
    <property type="entry name" value="ABC_transptr_periplasmic_BD"/>
</dbReference>
<evidence type="ECO:0000313" key="2">
    <source>
        <dbReference type="EMBL" id="OUM71791.1"/>
    </source>
</evidence>
<keyword evidence="3" id="KW-1185">Reference proteome</keyword>
<dbReference type="Gene3D" id="3.40.50.1980">
    <property type="entry name" value="Nitrogenase molybdenum iron protein domain"/>
    <property type="match status" value="2"/>
</dbReference>
<dbReference type="Proteomes" id="UP000195440">
    <property type="component" value="Unassembled WGS sequence"/>
</dbReference>
<reference evidence="2 3" key="1">
    <citation type="journal article" date="2017" name="Syst. Appl. Microbiol.">
        <title>Pseudomonas caspiana sp. nov., a citrus pathogen in the Pseudomonas syringae phylogenetic group.</title>
        <authorList>
            <person name="Busquets A."/>
            <person name="Gomila M."/>
            <person name="Beiki F."/>
            <person name="Mulet M."/>
            <person name="Rahimian H."/>
            <person name="Garcia-Valdes E."/>
            <person name="Lalucat J."/>
        </authorList>
    </citation>
    <scope>NUCLEOTIDE SEQUENCE [LARGE SCALE GENOMIC DNA]</scope>
    <source>
        <strain evidence="2 3">FBF102</strain>
    </source>
</reference>
<proteinExistence type="predicted"/>
<dbReference type="RefSeq" id="WP_087272760.1">
    <property type="nucleotide sequence ID" value="NZ_JBJGBV010000021.1"/>
</dbReference>
<dbReference type="PANTHER" id="PTHR30535:SF4">
    <property type="entry name" value="HEMIN-BINDING PERIPLASMIC PROTEIN HMUT"/>
    <property type="match status" value="1"/>
</dbReference>
<dbReference type="Pfam" id="PF01497">
    <property type="entry name" value="Peripla_BP_2"/>
    <property type="match status" value="1"/>
</dbReference>
<evidence type="ECO:0000313" key="3">
    <source>
        <dbReference type="Proteomes" id="UP000195440"/>
    </source>
</evidence>
<dbReference type="AlphaFoldDB" id="A0A1Y3NZX7"/>
<gene>
    <name evidence="2" type="ORF">AUC60_21865</name>
</gene>
<dbReference type="EMBL" id="LOHF01000023">
    <property type="protein sequence ID" value="OUM71791.1"/>
    <property type="molecule type" value="Genomic_DNA"/>
</dbReference>
<dbReference type="SUPFAM" id="SSF53807">
    <property type="entry name" value="Helical backbone' metal receptor"/>
    <property type="match status" value="1"/>
</dbReference>
<dbReference type="OrthoDB" id="9797736at2"/>
<feature type="domain" description="Fe/B12 periplasmic-binding" evidence="1">
    <location>
        <begin position="36"/>
        <end position="293"/>
    </location>
</feature>
<comment type="caution">
    <text evidence="2">The sequence shown here is derived from an EMBL/GenBank/DDBJ whole genome shotgun (WGS) entry which is preliminary data.</text>
</comment>
<dbReference type="PROSITE" id="PS50983">
    <property type="entry name" value="FE_B12_PBP"/>
    <property type="match status" value="1"/>
</dbReference>
<protein>
    <submittedName>
        <fullName evidence="2">ABC transporter substrate-binding protein</fullName>
    </submittedName>
</protein>
<evidence type="ECO:0000259" key="1">
    <source>
        <dbReference type="PROSITE" id="PS50983"/>
    </source>
</evidence>
<name>A0A1Y3NZX7_9PSED</name>
<dbReference type="InterPro" id="IPR050902">
    <property type="entry name" value="ABC_Transporter_SBP"/>
</dbReference>